<gene>
    <name evidence="4" type="ORF">CDEB00056_LOCUS14763</name>
</gene>
<dbReference type="CDD" id="cd00170">
    <property type="entry name" value="SEC14"/>
    <property type="match status" value="1"/>
</dbReference>
<dbReference type="SUPFAM" id="SSF52087">
    <property type="entry name" value="CRAL/TRIO domain"/>
    <property type="match status" value="1"/>
</dbReference>
<dbReference type="SMART" id="SM00516">
    <property type="entry name" value="SEC14"/>
    <property type="match status" value="1"/>
</dbReference>
<dbReference type="InterPro" id="IPR051026">
    <property type="entry name" value="PI/PC_transfer"/>
</dbReference>
<feature type="transmembrane region" description="Helical" evidence="2">
    <location>
        <begin position="131"/>
        <end position="150"/>
    </location>
</feature>
<feature type="region of interest" description="Disordered" evidence="1">
    <location>
        <begin position="305"/>
        <end position="363"/>
    </location>
</feature>
<dbReference type="Gene3D" id="3.40.525.10">
    <property type="entry name" value="CRAL-TRIO lipid binding domain"/>
    <property type="match status" value="1"/>
</dbReference>
<dbReference type="PANTHER" id="PTHR45657:SF61">
    <property type="entry name" value="CRAL-TRIO DOMAIN-CONTAINING PROTEIN"/>
    <property type="match status" value="1"/>
</dbReference>
<evidence type="ECO:0000313" key="4">
    <source>
        <dbReference type="EMBL" id="CAE0469910.1"/>
    </source>
</evidence>
<dbReference type="InterPro" id="IPR036273">
    <property type="entry name" value="CRAL/TRIO_N_dom_sf"/>
</dbReference>
<feature type="domain" description="CRAL-TRIO" evidence="3">
    <location>
        <begin position="404"/>
        <end position="575"/>
    </location>
</feature>
<keyword evidence="2" id="KW-0812">Transmembrane</keyword>
<name>A0A7S3Q978_9STRA</name>
<dbReference type="PROSITE" id="PS50191">
    <property type="entry name" value="CRAL_TRIO"/>
    <property type="match status" value="1"/>
</dbReference>
<dbReference type="EMBL" id="HBIO01019191">
    <property type="protein sequence ID" value="CAE0469910.1"/>
    <property type="molecule type" value="Transcribed_RNA"/>
</dbReference>
<proteinExistence type="predicted"/>
<feature type="compositionally biased region" description="Low complexity" evidence="1">
    <location>
        <begin position="305"/>
        <end position="332"/>
    </location>
</feature>
<dbReference type="PANTHER" id="PTHR45657">
    <property type="entry name" value="CRAL-TRIO DOMAIN-CONTAINING PROTEIN YKL091C-RELATED"/>
    <property type="match status" value="1"/>
</dbReference>
<feature type="transmembrane region" description="Helical" evidence="2">
    <location>
        <begin position="88"/>
        <end position="111"/>
    </location>
</feature>
<protein>
    <recommendedName>
        <fullName evidence="3">CRAL-TRIO domain-containing protein</fullName>
    </recommendedName>
</protein>
<organism evidence="4">
    <name type="scientific">Chaetoceros debilis</name>
    <dbReference type="NCBI Taxonomy" id="122233"/>
    <lineage>
        <taxon>Eukaryota</taxon>
        <taxon>Sar</taxon>
        <taxon>Stramenopiles</taxon>
        <taxon>Ochrophyta</taxon>
        <taxon>Bacillariophyta</taxon>
        <taxon>Coscinodiscophyceae</taxon>
        <taxon>Chaetocerotophycidae</taxon>
        <taxon>Chaetocerotales</taxon>
        <taxon>Chaetocerotaceae</taxon>
        <taxon>Chaetoceros</taxon>
    </lineage>
</organism>
<dbReference type="Pfam" id="PF00650">
    <property type="entry name" value="CRAL_TRIO"/>
    <property type="match status" value="1"/>
</dbReference>
<evidence type="ECO:0000259" key="3">
    <source>
        <dbReference type="PROSITE" id="PS50191"/>
    </source>
</evidence>
<sequence length="595" mass="65237">MVSIFIKVPANKPLETAFSLKSSSKSNTSASSSSGHGNETIITNDDLLQAKNKGRVQINNRVNLTVYPSYRNETKDASLSHIYDKIPLYELITLVVPAMVLLSAIVAFRIAMYSELHYWDAVFPSRTTCPIVLKLTIWGSLLVIVAYEYAFQFYGSKGMMNKTGTGNSEPEEEVFGLEVIVDDGYLAHDDHEHDNRMAQIKGHDIQGIQTVDSMMSTGTASSFVPPLQSEAEAIPGTIKPGLAMTSSNRVRNNLPSSKTASSSPKLLSNESSSNPSTPAVASVLSKEMSSSNLSTISKAESAASFHSSASLTSVPKATITTPRGTSTSTGSTPPTPASPTTPTTSSVSTPSSSTKPKLGPGVTPFRFIRATKGDVAAAKTRWADTCKWRDELGMDHVLSQPHPTIQVIKENYPHYFHLRGKKNECCYYEKPPKIDLANLRKSGIELDALLKHYAICCEYMWTNIEPSEEGKSIYVIDLEGMGFRDFAGEVVDFVKRASKFTGDHYPERSGSIFVINVPSWFSVIWNVVKPMVDDVTKQKITIMKYGNEAITKALMEKIDIQNIPPQYGGRSMPLGQSPEELQFMEHFKSLNRAAA</sequence>
<keyword evidence="2" id="KW-0472">Membrane</keyword>
<dbReference type="AlphaFoldDB" id="A0A7S3Q978"/>
<evidence type="ECO:0000256" key="2">
    <source>
        <dbReference type="SAM" id="Phobius"/>
    </source>
</evidence>
<keyword evidence="2" id="KW-1133">Transmembrane helix</keyword>
<feature type="compositionally biased region" description="Low complexity" evidence="1">
    <location>
        <begin position="340"/>
        <end position="354"/>
    </location>
</feature>
<dbReference type="InterPro" id="IPR036865">
    <property type="entry name" value="CRAL-TRIO_dom_sf"/>
</dbReference>
<dbReference type="SUPFAM" id="SSF46938">
    <property type="entry name" value="CRAL/TRIO N-terminal domain"/>
    <property type="match status" value="1"/>
</dbReference>
<dbReference type="InterPro" id="IPR001251">
    <property type="entry name" value="CRAL-TRIO_dom"/>
</dbReference>
<accession>A0A7S3Q978</accession>
<evidence type="ECO:0000256" key="1">
    <source>
        <dbReference type="SAM" id="MobiDB-lite"/>
    </source>
</evidence>
<feature type="region of interest" description="Disordered" evidence="1">
    <location>
        <begin position="239"/>
        <end position="283"/>
    </location>
</feature>
<feature type="compositionally biased region" description="Polar residues" evidence="1">
    <location>
        <begin position="244"/>
        <end position="260"/>
    </location>
</feature>
<reference evidence="4" key="1">
    <citation type="submission" date="2021-01" db="EMBL/GenBank/DDBJ databases">
        <authorList>
            <person name="Corre E."/>
            <person name="Pelletier E."/>
            <person name="Niang G."/>
            <person name="Scheremetjew M."/>
            <person name="Finn R."/>
            <person name="Kale V."/>
            <person name="Holt S."/>
            <person name="Cochrane G."/>
            <person name="Meng A."/>
            <person name="Brown T."/>
            <person name="Cohen L."/>
        </authorList>
    </citation>
    <scope>NUCLEOTIDE SEQUENCE</scope>
    <source>
        <strain evidence="4">MM31A-1</strain>
    </source>
</reference>
<feature type="compositionally biased region" description="Low complexity" evidence="1">
    <location>
        <begin position="261"/>
        <end position="276"/>
    </location>
</feature>